<feature type="binding site" evidence="16">
    <location>
        <position position="107"/>
    </location>
    <ligand>
        <name>Zn(2+)</name>
        <dbReference type="ChEBI" id="CHEBI:29105"/>
        <label>2</label>
    </ligand>
</feature>
<dbReference type="RefSeq" id="WP_013516825.1">
    <property type="nucleotide sequence ID" value="NC_014909.2"/>
</dbReference>
<dbReference type="PROSITE" id="PS00759">
    <property type="entry name" value="ARGE_DAPE_CPG2_2"/>
    <property type="match status" value="1"/>
</dbReference>
<dbReference type="EC" id="3.5.1.18" evidence="5 16"/>
<proteinExistence type="inferred from homology"/>
<evidence type="ECO:0000256" key="10">
    <source>
        <dbReference type="ARBA" id="ARBA00022833"/>
    </source>
</evidence>
<dbReference type="GO" id="GO:0008777">
    <property type="term" value="F:acetylornithine deacetylase activity"/>
    <property type="evidence" value="ECO:0007669"/>
    <property type="project" value="TreeGrafter"/>
</dbReference>
<evidence type="ECO:0000256" key="11">
    <source>
        <dbReference type="ARBA" id="ARBA00022915"/>
    </source>
</evidence>
<feature type="binding site" evidence="16">
    <location>
        <position position="74"/>
    </location>
    <ligand>
        <name>Zn(2+)</name>
        <dbReference type="ChEBI" id="CHEBI:29105"/>
        <label>1</label>
    </ligand>
</feature>
<dbReference type="Gene3D" id="3.30.70.360">
    <property type="match status" value="1"/>
</dbReference>
<keyword evidence="10 16" id="KW-0862">Zinc</keyword>
<protein>
    <recommendedName>
        <fullName evidence="6 16">Succinyl-diaminopimelate desuccinylase</fullName>
        <shortName evidence="16">SDAP desuccinylase</shortName>
        <ecNumber evidence="5 16">3.5.1.18</ecNumber>
    </recommendedName>
    <alternativeName>
        <fullName evidence="14 16">N-succinyl-LL-2,6-diaminoheptanedioate amidohydrolase</fullName>
    </alternativeName>
</protein>
<dbReference type="Proteomes" id="UP000007464">
    <property type="component" value="Chromosome"/>
</dbReference>
<feature type="binding site" evidence="16">
    <location>
        <position position="170"/>
    </location>
    <ligand>
        <name>Zn(2+)</name>
        <dbReference type="ChEBI" id="CHEBI:29105"/>
        <label>1</label>
    </ligand>
</feature>
<keyword evidence="9 16" id="KW-0378">Hydrolase</keyword>
<dbReference type="SUPFAM" id="SSF53187">
    <property type="entry name" value="Zn-dependent exopeptidases"/>
    <property type="match status" value="1"/>
</dbReference>
<feature type="binding site" evidence="16">
    <location>
        <position position="107"/>
    </location>
    <ligand>
        <name>Zn(2+)</name>
        <dbReference type="ChEBI" id="CHEBI:29105"/>
        <label>1</label>
    </ligand>
</feature>
<dbReference type="Pfam" id="PF01546">
    <property type="entry name" value="Peptidase_M20"/>
    <property type="match status" value="1"/>
</dbReference>
<dbReference type="InterPro" id="IPR002933">
    <property type="entry name" value="Peptidase_M20"/>
</dbReference>
<evidence type="ECO:0000256" key="8">
    <source>
        <dbReference type="ARBA" id="ARBA00022723"/>
    </source>
</evidence>
<reference evidence="18 19" key="1">
    <citation type="journal article" date="2010" name="BMC Genomics">
        <title>Unprecedented loss of ammonia assimilation capability in a urease-encoding bacterial mutualist.</title>
        <authorList>
            <person name="Williams L.E."/>
            <person name="Wernegreen J.J."/>
        </authorList>
    </citation>
    <scope>NUCLEOTIDE SEQUENCE [LARGE SCALE GENOMIC DNA]</scope>
    <source>
        <strain evidence="18 19">BVAF</strain>
    </source>
</reference>
<keyword evidence="7 16" id="KW-0028">Amino-acid biosynthesis</keyword>
<evidence type="ECO:0000256" key="13">
    <source>
        <dbReference type="ARBA" id="ARBA00023285"/>
    </source>
</evidence>
<dbReference type="OrthoDB" id="9809784at2"/>
<dbReference type="InterPro" id="IPR050072">
    <property type="entry name" value="Peptidase_M20A"/>
</dbReference>
<dbReference type="Gene3D" id="3.40.630.10">
    <property type="entry name" value="Zn peptidases"/>
    <property type="match status" value="2"/>
</dbReference>
<dbReference type="InterPro" id="IPR011650">
    <property type="entry name" value="Peptidase_M20_dimer"/>
</dbReference>
<name>E8Q776_BLOVB</name>
<accession>E8Q776</accession>
<keyword evidence="12 16" id="KW-0457">Lysine biosynthesis</keyword>
<comment type="pathway">
    <text evidence="2 16">Amino-acid biosynthesis; L-lysine biosynthesis via DAP pathway; LL-2,6-diaminopimelate from (S)-tetrahydrodipicolinate (succinylase route): step 3/3.</text>
</comment>
<evidence type="ECO:0000256" key="6">
    <source>
        <dbReference type="ARBA" id="ARBA00022391"/>
    </source>
</evidence>
<feature type="active site" description="Proton acceptor" evidence="16">
    <location>
        <position position="141"/>
    </location>
</feature>
<keyword evidence="19" id="KW-1185">Reference proteome</keyword>
<comment type="function">
    <text evidence="16">Catalyzes the hydrolysis of N-succinyl-L,L-diaminopimelic acid (SDAP), forming succinate and LL-2,6-diaminopimelate (DAP), an intermediate involved in the bacterial biosynthesis of lysine and meso-diaminopimelic acid, an essential component of bacterial cell walls.</text>
</comment>
<evidence type="ECO:0000313" key="18">
    <source>
        <dbReference type="EMBL" id="ADV33900.1"/>
    </source>
</evidence>
<dbReference type="GO" id="GO:0006526">
    <property type="term" value="P:L-arginine biosynthetic process"/>
    <property type="evidence" value="ECO:0007669"/>
    <property type="project" value="TreeGrafter"/>
</dbReference>
<evidence type="ECO:0000256" key="3">
    <source>
        <dbReference type="ARBA" id="ARBA00006746"/>
    </source>
</evidence>
<evidence type="ECO:0000256" key="14">
    <source>
        <dbReference type="ARBA" id="ARBA00031891"/>
    </source>
</evidence>
<dbReference type="CDD" id="cd03891">
    <property type="entry name" value="M20_DapE_proteobac"/>
    <property type="match status" value="1"/>
</dbReference>
<dbReference type="AlphaFoldDB" id="E8Q776"/>
<keyword evidence="11 16" id="KW-0220">Diaminopimelate biosynthesis</keyword>
<feature type="binding site" evidence="16">
    <location>
        <position position="363"/>
    </location>
    <ligand>
        <name>Zn(2+)</name>
        <dbReference type="ChEBI" id="CHEBI:29105"/>
        <label>2</label>
    </ligand>
</feature>
<comment type="catalytic activity">
    <reaction evidence="15 16">
        <text>N-succinyl-(2S,6S)-2,6-diaminopimelate + H2O = (2S,6S)-2,6-diaminopimelate + succinate</text>
        <dbReference type="Rhea" id="RHEA:22608"/>
        <dbReference type="ChEBI" id="CHEBI:15377"/>
        <dbReference type="ChEBI" id="CHEBI:30031"/>
        <dbReference type="ChEBI" id="CHEBI:57609"/>
        <dbReference type="ChEBI" id="CHEBI:58087"/>
        <dbReference type="EC" id="3.5.1.18"/>
    </reaction>
</comment>
<evidence type="ECO:0000256" key="16">
    <source>
        <dbReference type="HAMAP-Rule" id="MF_01690"/>
    </source>
</evidence>
<dbReference type="GO" id="GO:0009089">
    <property type="term" value="P:lysine biosynthetic process via diaminopimelate"/>
    <property type="evidence" value="ECO:0007669"/>
    <property type="project" value="UniProtKB-UniRule"/>
</dbReference>
<comment type="cofactor">
    <cofactor evidence="16">
        <name>Zn(2+)</name>
        <dbReference type="ChEBI" id="CHEBI:29105"/>
    </cofactor>
    <cofactor evidence="16">
        <name>Co(2+)</name>
        <dbReference type="ChEBI" id="CHEBI:48828"/>
    </cofactor>
    <text evidence="16">Binds 2 Zn(2+) or Co(2+) ions per subunit.</text>
</comment>
<evidence type="ECO:0000259" key="17">
    <source>
        <dbReference type="Pfam" id="PF07687"/>
    </source>
</evidence>
<dbReference type="PROSITE" id="PS00758">
    <property type="entry name" value="ARGE_DAPE_CPG2_1"/>
    <property type="match status" value="1"/>
</dbReference>
<feature type="binding site" evidence="16">
    <location>
        <position position="142"/>
    </location>
    <ligand>
        <name>Zn(2+)</name>
        <dbReference type="ChEBI" id="CHEBI:29105"/>
        <label>2</label>
    </ligand>
</feature>
<dbReference type="PANTHER" id="PTHR43808:SF31">
    <property type="entry name" value="N-ACETYL-L-CITRULLINE DEACETYLASE"/>
    <property type="match status" value="1"/>
</dbReference>
<evidence type="ECO:0000256" key="7">
    <source>
        <dbReference type="ARBA" id="ARBA00022605"/>
    </source>
</evidence>
<evidence type="ECO:0000313" key="19">
    <source>
        <dbReference type="Proteomes" id="UP000007464"/>
    </source>
</evidence>
<dbReference type="NCBIfam" id="TIGR01246">
    <property type="entry name" value="dapE_proteo"/>
    <property type="match status" value="1"/>
</dbReference>
<keyword evidence="13 16" id="KW-0170">Cobalt</keyword>
<evidence type="ECO:0000256" key="5">
    <source>
        <dbReference type="ARBA" id="ARBA00011921"/>
    </source>
</evidence>
<feature type="domain" description="Peptidase M20 dimerisation" evidence="17">
    <location>
        <begin position="183"/>
        <end position="294"/>
    </location>
</feature>
<dbReference type="InterPro" id="IPR001261">
    <property type="entry name" value="ArgE/DapE_CS"/>
</dbReference>
<evidence type="ECO:0000256" key="1">
    <source>
        <dbReference type="ARBA" id="ARBA00001941"/>
    </source>
</evidence>
<dbReference type="STRING" id="859654.BVAF_517"/>
<dbReference type="UniPathway" id="UPA00034">
    <property type="reaction ID" value="UER00021"/>
</dbReference>
<dbReference type="GO" id="GO:0009014">
    <property type="term" value="F:succinyl-diaminopimelate desuccinylase activity"/>
    <property type="evidence" value="ECO:0007669"/>
    <property type="project" value="UniProtKB-UniRule"/>
</dbReference>
<dbReference type="SUPFAM" id="SSF55031">
    <property type="entry name" value="Bacterial exopeptidase dimerisation domain"/>
    <property type="match status" value="1"/>
</dbReference>
<dbReference type="GO" id="GO:0019877">
    <property type="term" value="P:diaminopimelate biosynthetic process"/>
    <property type="evidence" value="ECO:0007669"/>
    <property type="project" value="UniProtKB-UniRule"/>
</dbReference>
<dbReference type="GO" id="GO:0050897">
    <property type="term" value="F:cobalt ion binding"/>
    <property type="evidence" value="ECO:0007669"/>
    <property type="project" value="UniProtKB-UniRule"/>
</dbReference>
<sequence length="390" mass="44316">MTISLIELTKKLINQPSITPKDHNCQNIIACYLKSLKFNIELMNFYDTHNIWAYRNGQHKQKQQHTTTLLFLGHTDVVSPGNTQNWKYPPFSGLINNGVLYGRGASDMKGALAAMLIAAQHFIQRHPNHKKKIAFLFTSDEEGSGKNGTIKAVQQLIERNEHIEYCIVGEPSSQNKLGDVIKNGRRGSCTGKLIIQGSSGHVAYPQFLINPIHLTIPMLFDLMNIKWDQKNSIIFPKTSIQITNINTVPANCTTHNITPDQLILNFNLRFSDQSSIKSIQNNINKILSMHSLNYHIYWDPCISEPYFSNPGKLTNVVTNIITKHYHYNIIPRLETTGGISDGRFIAKTGSEVLELGALNHTIHKFNEHIKLTDLKLLSYFYFKIMEKMLL</sequence>
<dbReference type="InterPro" id="IPR036264">
    <property type="entry name" value="Bact_exopeptidase_dim_dom"/>
</dbReference>
<dbReference type="HAMAP" id="MF_01690">
    <property type="entry name" value="DapE"/>
    <property type="match status" value="1"/>
</dbReference>
<evidence type="ECO:0000256" key="2">
    <source>
        <dbReference type="ARBA" id="ARBA00005130"/>
    </source>
</evidence>
<dbReference type="NCBIfam" id="NF009557">
    <property type="entry name" value="PRK13009.1"/>
    <property type="match status" value="1"/>
</dbReference>
<dbReference type="PANTHER" id="PTHR43808">
    <property type="entry name" value="ACETYLORNITHINE DEACETYLASE"/>
    <property type="match status" value="1"/>
</dbReference>
<dbReference type="EMBL" id="CP002189">
    <property type="protein sequence ID" value="ADV33900.1"/>
    <property type="molecule type" value="Genomic_DNA"/>
</dbReference>
<gene>
    <name evidence="16 18" type="primary">dapE</name>
    <name evidence="18" type="ordered locus">BVAF_517</name>
</gene>
<keyword evidence="8 16" id="KW-0479">Metal-binding</keyword>
<organism evidence="18 19">
    <name type="scientific">Blochmanniella vafra (strain BVAF)</name>
    <dbReference type="NCBI Taxonomy" id="859654"/>
    <lineage>
        <taxon>Bacteria</taxon>
        <taxon>Pseudomonadati</taxon>
        <taxon>Pseudomonadota</taxon>
        <taxon>Gammaproteobacteria</taxon>
        <taxon>Enterobacterales</taxon>
        <taxon>Enterobacteriaceae</taxon>
        <taxon>ant endosymbionts</taxon>
        <taxon>Candidatus Blochmanniella</taxon>
    </lineage>
</organism>
<comment type="subunit">
    <text evidence="4 16">Homodimer.</text>
</comment>
<dbReference type="InterPro" id="IPR005941">
    <property type="entry name" value="DapE_proteobac"/>
</dbReference>
<comment type="similarity">
    <text evidence="3 16">Belongs to the peptidase M20A family. DapE subfamily.</text>
</comment>
<dbReference type="KEGG" id="bva:BVAF_517"/>
<evidence type="ECO:0000256" key="4">
    <source>
        <dbReference type="ARBA" id="ARBA00011738"/>
    </source>
</evidence>
<feature type="active site" evidence="16">
    <location>
        <position position="76"/>
    </location>
</feature>
<dbReference type="Pfam" id="PF07687">
    <property type="entry name" value="M20_dimer"/>
    <property type="match status" value="1"/>
</dbReference>
<dbReference type="GO" id="GO:0008270">
    <property type="term" value="F:zinc ion binding"/>
    <property type="evidence" value="ECO:0007669"/>
    <property type="project" value="UniProtKB-UniRule"/>
</dbReference>
<dbReference type="HOGENOM" id="CLU_021802_4_0_6"/>
<evidence type="ECO:0000256" key="15">
    <source>
        <dbReference type="ARBA" id="ARBA00051301"/>
    </source>
</evidence>
<comment type="cofactor">
    <cofactor evidence="1">
        <name>Co(2+)</name>
        <dbReference type="ChEBI" id="CHEBI:48828"/>
    </cofactor>
</comment>
<evidence type="ECO:0000256" key="12">
    <source>
        <dbReference type="ARBA" id="ARBA00023154"/>
    </source>
</evidence>
<evidence type="ECO:0000256" key="9">
    <source>
        <dbReference type="ARBA" id="ARBA00022801"/>
    </source>
</evidence>